<dbReference type="VEuPathDB" id="CryptoDB:ChTU502y2012_410g0300"/>
<dbReference type="InterPro" id="IPR050846">
    <property type="entry name" value="TLCD"/>
</dbReference>
<proteinExistence type="predicted"/>
<dbReference type="Pfam" id="PF03798">
    <property type="entry name" value="TRAM_LAG1_CLN8"/>
    <property type="match status" value="1"/>
</dbReference>
<dbReference type="VEuPathDB" id="CryptoDB:CHUDEA5_3690"/>
<feature type="region of interest" description="Disordered" evidence="6">
    <location>
        <begin position="298"/>
        <end position="324"/>
    </location>
</feature>
<dbReference type="AlphaFoldDB" id="A0A0S4TFW6"/>
<dbReference type="InterPro" id="IPR006634">
    <property type="entry name" value="TLC-dom"/>
</dbReference>
<dbReference type="Proteomes" id="UP001429100">
    <property type="component" value="Unassembled WGS sequence"/>
</dbReference>
<feature type="compositionally biased region" description="Basic and acidic residues" evidence="6">
    <location>
        <begin position="312"/>
        <end position="324"/>
    </location>
</feature>
<evidence type="ECO:0000256" key="7">
    <source>
        <dbReference type="SAM" id="Phobius"/>
    </source>
</evidence>
<evidence type="ECO:0000256" key="6">
    <source>
        <dbReference type="SAM" id="MobiDB-lite"/>
    </source>
</evidence>
<keyword evidence="4 5" id="KW-0472">Membrane</keyword>
<evidence type="ECO:0000313" key="10">
    <source>
        <dbReference type="EMBL" id="PPS96905.1"/>
    </source>
</evidence>
<reference evidence="10 11" key="3">
    <citation type="submission" date="2017-10" db="EMBL/GenBank/DDBJ databases">
        <title>Consistent, comparative and evidence-based genome annotation and re-annotation for the closely-related species, Cryptosporidium parvum, C. hominis and C. tyzzeri.</title>
        <authorList>
            <person name="Baptista R.P."/>
            <person name="Li Y."/>
            <person name="Sateriale A."/>
            <person name="Striepen B."/>
            <person name="Kissinger J.C."/>
        </authorList>
    </citation>
    <scope>NUCLEOTIDE SEQUENCE [LARGE SCALE GENOMIC DNA]</scope>
    <source>
        <strain evidence="10">30976</strain>
    </source>
</reference>
<dbReference type="Proteomes" id="UP000199752">
    <property type="component" value="Chromosome 5"/>
</dbReference>
<feature type="transmembrane region" description="Helical" evidence="7">
    <location>
        <begin position="167"/>
        <end position="190"/>
    </location>
</feature>
<feature type="transmembrane region" description="Helical" evidence="7">
    <location>
        <begin position="75"/>
        <end position="96"/>
    </location>
</feature>
<reference evidence="10 11" key="1">
    <citation type="submission" date="2014-11" db="EMBL/GenBank/DDBJ databases">
        <title>Comparative genomic analysis of Cryptosporidium hominis reveals occurrence of genetic recombination in virulent subtypes.</title>
        <authorList>
            <person name="Guo Y."/>
            <person name="Tang K."/>
            <person name="Frace M."/>
            <person name="Li N."/>
            <person name="Roellig D.M."/>
            <person name="Sammons S."/>
            <person name="Knipe K."/>
            <person name="Rowe L."/>
            <person name="Feng Y."/>
            <person name="Xiao L."/>
        </authorList>
    </citation>
    <scope>NUCLEOTIDE SEQUENCE [LARGE SCALE GENOMIC DNA]</scope>
    <source>
        <strain evidence="10">30976</strain>
    </source>
</reference>
<dbReference type="PANTHER" id="PTHR13439">
    <property type="entry name" value="CT120 PROTEIN"/>
    <property type="match status" value="1"/>
</dbReference>
<dbReference type="GO" id="GO:0005783">
    <property type="term" value="C:endoplasmic reticulum"/>
    <property type="evidence" value="ECO:0007669"/>
    <property type="project" value="TreeGrafter"/>
</dbReference>
<keyword evidence="11" id="KW-1185">Reference proteome</keyword>
<feature type="compositionally biased region" description="Polar residues" evidence="6">
    <location>
        <begin position="298"/>
        <end position="311"/>
    </location>
</feature>
<evidence type="ECO:0000256" key="5">
    <source>
        <dbReference type="PROSITE-ProRule" id="PRU00205"/>
    </source>
</evidence>
<dbReference type="VEuPathDB" id="CryptoDB:GY17_00001580"/>
<keyword evidence="3 7" id="KW-1133">Transmembrane helix</keyword>
<dbReference type="GO" id="GO:0016020">
    <property type="term" value="C:membrane"/>
    <property type="evidence" value="ECO:0007669"/>
    <property type="project" value="UniProtKB-SubCell"/>
</dbReference>
<evidence type="ECO:0000256" key="4">
    <source>
        <dbReference type="ARBA" id="ARBA00023136"/>
    </source>
</evidence>
<reference evidence="9" key="2">
    <citation type="submission" date="2015-08" db="EMBL/GenBank/DDBJ databases">
        <authorList>
            <person name="Babu N.S."/>
            <person name="Beckwith C.J."/>
            <person name="Beseler K.G."/>
            <person name="Brison A."/>
            <person name="Carone J.V."/>
            <person name="Caskin T.P."/>
            <person name="Diamond M."/>
            <person name="Durham M.E."/>
            <person name="Foxe J.M."/>
            <person name="Go M."/>
            <person name="Henderson B.A."/>
            <person name="Jones I.B."/>
            <person name="McGettigan J.A."/>
            <person name="Micheletti S.J."/>
            <person name="Nasrallah M.E."/>
            <person name="Ortiz D."/>
            <person name="Piller C.R."/>
            <person name="Privatt S.R."/>
            <person name="Schneider S.L."/>
            <person name="Sharp S."/>
            <person name="Smith T.C."/>
            <person name="Stanton J.D."/>
            <person name="Ullery H.E."/>
            <person name="Wilson R.J."/>
            <person name="Serrano M.G."/>
            <person name="Buck G."/>
            <person name="Lee V."/>
            <person name="Wang Y."/>
            <person name="Carvalho R."/>
            <person name="Voegtly L."/>
            <person name="Shi R."/>
            <person name="Duckworth R."/>
            <person name="Johnson A."/>
            <person name="Loviza R."/>
            <person name="Walstead R."/>
            <person name="Shah Z."/>
            <person name="Kiflezghi M."/>
            <person name="Wade K."/>
            <person name="Ball S.L."/>
            <person name="Bradley K.W."/>
            <person name="Asai D.J."/>
            <person name="Bowman C.A."/>
            <person name="Russell D.A."/>
            <person name="Pope W.H."/>
            <person name="Jacobs-Sera D."/>
            <person name="Hendrix R.W."/>
            <person name="Hatfull G.F."/>
        </authorList>
    </citation>
    <scope>NUCLEOTIDE SEQUENCE [LARGE SCALE GENOMIC DNA]</scope>
</reference>
<dbReference type="GO" id="GO:0055088">
    <property type="term" value="P:lipid homeostasis"/>
    <property type="evidence" value="ECO:0007669"/>
    <property type="project" value="TreeGrafter"/>
</dbReference>
<name>A0A0S4TFW6_CRYHO</name>
<feature type="transmembrane region" description="Helical" evidence="7">
    <location>
        <begin position="142"/>
        <end position="160"/>
    </location>
</feature>
<keyword evidence="2 5" id="KW-0812">Transmembrane</keyword>
<evidence type="ECO:0000256" key="3">
    <source>
        <dbReference type="ARBA" id="ARBA00022989"/>
    </source>
</evidence>
<accession>A0A0S4TFW6</accession>
<dbReference type="SMART" id="SM00724">
    <property type="entry name" value="TLC"/>
    <property type="match status" value="1"/>
</dbReference>
<evidence type="ECO:0000313" key="9">
    <source>
        <dbReference type="EMBL" id="CUV06374.1"/>
    </source>
</evidence>
<feature type="domain" description="TLC" evidence="8">
    <location>
        <begin position="68"/>
        <end position="271"/>
    </location>
</feature>
<organism evidence="9">
    <name type="scientific">Cryptosporidium hominis</name>
    <dbReference type="NCBI Taxonomy" id="237895"/>
    <lineage>
        <taxon>Eukaryota</taxon>
        <taxon>Sar</taxon>
        <taxon>Alveolata</taxon>
        <taxon>Apicomplexa</taxon>
        <taxon>Conoidasida</taxon>
        <taxon>Coccidia</taxon>
        <taxon>Eucoccidiorida</taxon>
        <taxon>Eimeriorina</taxon>
        <taxon>Cryptosporidiidae</taxon>
        <taxon>Cryptosporidium</taxon>
    </lineage>
</organism>
<protein>
    <submittedName>
        <fullName evidence="10">TRAM/LAG1/CLN8 homology domain containing protein</fullName>
    </submittedName>
</protein>
<dbReference type="PANTHER" id="PTHR13439:SF0">
    <property type="entry name" value="TOPOISOMERASE I DAMAGE AFFECTED PROTEIN 4"/>
    <property type="match status" value="1"/>
</dbReference>
<evidence type="ECO:0000313" key="11">
    <source>
        <dbReference type="Proteomes" id="UP001429100"/>
    </source>
</evidence>
<gene>
    <name evidence="9" type="ORF">CHUDEA5_3690</name>
    <name evidence="10" type="ORF">GY17_00001580</name>
</gene>
<dbReference type="VEuPathDB" id="CryptoDB:Chro.50484"/>
<sequence>MDAETIRLINEREGYNFSRCYVFILTIFFGFFFLYLERIKTEKVLYLFIPSRVKKLISEGIKSEKKEIKKWNLRIRGISLIHALLSTIFSIIVLFSREIRQDPYSGKPNFWLITSSYSMGYFLWDVSIIIREWNQNKDSVVWFFHGFVSLISLSTSYFISEQPLIEILSLGIITEFSTVILSIRYCYHIIGDTTSLSCKLVSYLFLVAFFFTRNIILPYAFHTQMFNAFKFGPTFKSKARVCIFFPIGELFNIMNIYWLYKVVKNVFNPNDVPDNSGKKECNKPQLDDIDELQIPESQDNILLDSRQNTSEIDTKFDSSKEKKD</sequence>
<comment type="subcellular location">
    <subcellularLocation>
        <location evidence="1">Membrane</location>
        <topology evidence="1">Multi-pass membrane protein</topology>
    </subcellularLocation>
</comment>
<feature type="transmembrane region" description="Helical" evidence="7">
    <location>
        <begin position="108"/>
        <end position="130"/>
    </location>
</feature>
<evidence type="ECO:0000256" key="1">
    <source>
        <dbReference type="ARBA" id="ARBA00004141"/>
    </source>
</evidence>
<dbReference type="EMBL" id="LN877951">
    <property type="protein sequence ID" value="CUV06374.1"/>
    <property type="molecule type" value="Genomic_DNA"/>
</dbReference>
<evidence type="ECO:0000259" key="8">
    <source>
        <dbReference type="PROSITE" id="PS50922"/>
    </source>
</evidence>
<feature type="transmembrane region" description="Helical" evidence="7">
    <location>
        <begin position="202"/>
        <end position="221"/>
    </location>
</feature>
<feature type="transmembrane region" description="Helical" evidence="7">
    <location>
        <begin position="241"/>
        <end position="260"/>
    </location>
</feature>
<feature type="transmembrane region" description="Helical" evidence="7">
    <location>
        <begin position="20"/>
        <end position="36"/>
    </location>
</feature>
<dbReference type="EMBL" id="JTAI01000013">
    <property type="protein sequence ID" value="PPS96905.1"/>
    <property type="molecule type" value="Genomic_DNA"/>
</dbReference>
<evidence type="ECO:0000256" key="2">
    <source>
        <dbReference type="ARBA" id="ARBA00022692"/>
    </source>
</evidence>
<dbReference type="PROSITE" id="PS50922">
    <property type="entry name" value="TLC"/>
    <property type="match status" value="1"/>
</dbReference>